<dbReference type="InterPro" id="IPR038770">
    <property type="entry name" value="Na+/solute_symporter_sf"/>
</dbReference>
<gene>
    <name evidence="11" type="ORF">Hsw_1739</name>
</gene>
<feature type="transmembrane region" description="Helical" evidence="9">
    <location>
        <begin position="187"/>
        <end position="208"/>
    </location>
</feature>
<dbReference type="GO" id="GO:1902600">
    <property type="term" value="P:proton transmembrane transport"/>
    <property type="evidence" value="ECO:0007669"/>
    <property type="project" value="InterPro"/>
</dbReference>
<dbReference type="PANTHER" id="PTHR32507:SF0">
    <property type="entry name" value="NA(+)_H(+) ANTIPORTER 2-RELATED"/>
    <property type="match status" value="1"/>
</dbReference>
<keyword evidence="8 9" id="KW-0472">Membrane</keyword>
<name>W8EVS8_9BACT</name>
<keyword evidence="7" id="KW-0406">Ion transport</keyword>
<dbReference type="InterPro" id="IPR006153">
    <property type="entry name" value="Cation/H_exchanger_TM"/>
</dbReference>
<feature type="transmembrane region" description="Helical" evidence="9">
    <location>
        <begin position="339"/>
        <end position="358"/>
    </location>
</feature>
<dbReference type="OrthoDB" id="597874at2"/>
<evidence type="ECO:0000313" key="12">
    <source>
        <dbReference type="Proteomes" id="UP000019423"/>
    </source>
</evidence>
<evidence type="ECO:0000256" key="8">
    <source>
        <dbReference type="ARBA" id="ARBA00023136"/>
    </source>
</evidence>
<dbReference type="eggNOG" id="COG0025">
    <property type="taxonomic scope" value="Bacteria"/>
</dbReference>
<reference evidence="11 12" key="1">
    <citation type="submission" date="2014-01" db="EMBL/GenBank/DDBJ databases">
        <title>Complete genome sequence of ionizing-radiation resistance bacterium Hymenobacter swuensis DY53.</title>
        <authorList>
            <person name="Jung J.-H."/>
            <person name="Jeong S.-W."/>
            <person name="Joe M.-H."/>
            <person name="Cho y.-j."/>
            <person name="Kim M.-K."/>
            <person name="Lim S.-Y."/>
        </authorList>
    </citation>
    <scope>NUCLEOTIDE SEQUENCE [LARGE SCALE GENOMIC DNA]</scope>
    <source>
        <strain evidence="11 12">DY53</strain>
    </source>
</reference>
<dbReference type="GO" id="GO:0005886">
    <property type="term" value="C:plasma membrane"/>
    <property type="evidence" value="ECO:0007669"/>
    <property type="project" value="UniProtKB-SubCell"/>
</dbReference>
<feature type="transmembrane region" description="Helical" evidence="9">
    <location>
        <begin position="307"/>
        <end position="327"/>
    </location>
</feature>
<protein>
    <recommendedName>
        <fullName evidence="10">Cation/H+ exchanger transmembrane domain-containing protein</fullName>
    </recommendedName>
</protein>
<feature type="transmembrane region" description="Helical" evidence="9">
    <location>
        <begin position="6"/>
        <end position="25"/>
    </location>
</feature>
<dbReference type="Proteomes" id="UP000019423">
    <property type="component" value="Chromosome"/>
</dbReference>
<evidence type="ECO:0000256" key="1">
    <source>
        <dbReference type="ARBA" id="ARBA00004651"/>
    </source>
</evidence>
<feature type="transmembrane region" description="Helical" evidence="9">
    <location>
        <begin position="60"/>
        <end position="77"/>
    </location>
</feature>
<evidence type="ECO:0000259" key="10">
    <source>
        <dbReference type="Pfam" id="PF00999"/>
    </source>
</evidence>
<evidence type="ECO:0000256" key="9">
    <source>
        <dbReference type="SAM" id="Phobius"/>
    </source>
</evidence>
<dbReference type="EMBL" id="CP007145">
    <property type="protein sequence ID" value="AHJ97334.1"/>
    <property type="molecule type" value="Genomic_DNA"/>
</dbReference>
<evidence type="ECO:0000256" key="5">
    <source>
        <dbReference type="ARBA" id="ARBA00022692"/>
    </source>
</evidence>
<dbReference type="Pfam" id="PF00999">
    <property type="entry name" value="Na_H_Exchanger"/>
    <property type="match status" value="1"/>
</dbReference>
<evidence type="ECO:0000256" key="3">
    <source>
        <dbReference type="ARBA" id="ARBA00022449"/>
    </source>
</evidence>
<dbReference type="STRING" id="1227739.Hsw_1739"/>
<feature type="domain" description="Cation/H+ exchanger transmembrane" evidence="10">
    <location>
        <begin position="15"/>
        <end position="393"/>
    </location>
</feature>
<dbReference type="PATRIC" id="fig|1227739.3.peg.1961"/>
<comment type="subcellular location">
    <subcellularLocation>
        <location evidence="1">Cell membrane</location>
        <topology evidence="1">Multi-pass membrane protein</topology>
    </subcellularLocation>
</comment>
<dbReference type="GO" id="GO:0015297">
    <property type="term" value="F:antiporter activity"/>
    <property type="evidence" value="ECO:0007669"/>
    <property type="project" value="UniProtKB-KW"/>
</dbReference>
<feature type="transmembrane region" description="Helical" evidence="9">
    <location>
        <begin position="32"/>
        <end position="54"/>
    </location>
</feature>
<keyword evidence="3" id="KW-0050">Antiport</keyword>
<keyword evidence="5 9" id="KW-0812">Transmembrane</keyword>
<dbReference type="AlphaFoldDB" id="W8EVS8"/>
<feature type="transmembrane region" description="Helical" evidence="9">
    <location>
        <begin position="89"/>
        <end position="110"/>
    </location>
</feature>
<feature type="transmembrane region" description="Helical" evidence="9">
    <location>
        <begin position="370"/>
        <end position="392"/>
    </location>
</feature>
<dbReference type="PANTHER" id="PTHR32507">
    <property type="entry name" value="NA(+)/H(+) ANTIPORTER 1"/>
    <property type="match status" value="1"/>
</dbReference>
<evidence type="ECO:0000256" key="6">
    <source>
        <dbReference type="ARBA" id="ARBA00022989"/>
    </source>
</evidence>
<proteinExistence type="predicted"/>
<keyword evidence="12" id="KW-1185">Reference proteome</keyword>
<dbReference type="HOGENOM" id="CLU_047515_0_0_10"/>
<feature type="transmembrane region" description="Helical" evidence="9">
    <location>
        <begin position="220"/>
        <end position="236"/>
    </location>
</feature>
<organism evidence="11 12">
    <name type="scientific">Hymenobacter swuensis DY53</name>
    <dbReference type="NCBI Taxonomy" id="1227739"/>
    <lineage>
        <taxon>Bacteria</taxon>
        <taxon>Pseudomonadati</taxon>
        <taxon>Bacteroidota</taxon>
        <taxon>Cytophagia</taxon>
        <taxon>Cytophagales</taxon>
        <taxon>Hymenobacteraceae</taxon>
        <taxon>Hymenobacter</taxon>
    </lineage>
</organism>
<evidence type="ECO:0000313" key="11">
    <source>
        <dbReference type="EMBL" id="AHJ97334.1"/>
    </source>
</evidence>
<dbReference type="Gene3D" id="1.20.1530.20">
    <property type="match status" value="1"/>
</dbReference>
<keyword evidence="4" id="KW-1003">Cell membrane</keyword>
<evidence type="ECO:0000256" key="2">
    <source>
        <dbReference type="ARBA" id="ARBA00022448"/>
    </source>
</evidence>
<evidence type="ECO:0000256" key="7">
    <source>
        <dbReference type="ARBA" id="ARBA00023065"/>
    </source>
</evidence>
<feature type="transmembrane region" description="Helical" evidence="9">
    <location>
        <begin position="160"/>
        <end position="181"/>
    </location>
</feature>
<keyword evidence="6 9" id="KW-1133">Transmembrane helix</keyword>
<evidence type="ECO:0000256" key="4">
    <source>
        <dbReference type="ARBA" id="ARBA00022475"/>
    </source>
</evidence>
<dbReference type="KEGG" id="hsw:Hsw_1739"/>
<keyword evidence="2" id="KW-0813">Transport</keyword>
<feature type="transmembrane region" description="Helical" evidence="9">
    <location>
        <begin position="116"/>
        <end position="139"/>
    </location>
</feature>
<feature type="transmembrane region" description="Helical" evidence="9">
    <location>
        <begin position="280"/>
        <end position="301"/>
    </location>
</feature>
<sequence length="428" mass="45809">MTTPLLIILIGFLIFLGHYLAQLFQRTKVPDVVGLLLVGMLLGPVFHLIDPAAFGRAGRVFTNLVLVFILFESGLEVRFNQLRSALRGTVALTTLNFIVTALVVSALAQWLTNLDFLSSLILGTILGGTSSAVVTTLAREVHILPQTSTTLVMESAFSDVYTLGIPIALISFSTGATLNVAGLFSQLLVALVGALLAGAGGGYVWLMLLSKVPTLLKTRFSTPAFAFILYGVVELLQFSGPIAVLFFSITLGNLPLLRRGWLRPVLPNQTVELTTVEKDFFAEIVFLLRTFFFVYVGLSIVLDDPGLIALGIGMALVLFVVRIPVVLAAADKTTPQFDMALMSIMIPKGLGAAVLATLPAQRGMPGGATIQTITFAVIVATTVLCTGLFFLLEKRRILGFYQLFFGPPRPLEAPGVPVADRSGAVPGK</sequence>
<accession>W8EVS8</accession>
<dbReference type="RefSeq" id="WP_044001798.1">
    <property type="nucleotide sequence ID" value="NZ_CP007145.1"/>
</dbReference>